<evidence type="ECO:0000313" key="8">
    <source>
        <dbReference type="Proteomes" id="UP000244069"/>
    </source>
</evidence>
<feature type="transmembrane region" description="Helical" evidence="5">
    <location>
        <begin position="6"/>
        <end position="26"/>
    </location>
</feature>
<dbReference type="Proteomes" id="UP000244069">
    <property type="component" value="Unassembled WGS sequence"/>
</dbReference>
<dbReference type="Pfam" id="PF07298">
    <property type="entry name" value="NnrU"/>
    <property type="match status" value="1"/>
</dbReference>
<dbReference type="OrthoDB" id="7828645at2"/>
<keyword evidence="8" id="KW-1185">Reference proteome</keyword>
<name>A0A2T6AFX1_9RHOB</name>
<feature type="transmembrane region" description="Helical" evidence="5">
    <location>
        <begin position="115"/>
        <end position="133"/>
    </location>
</feature>
<evidence type="ECO:0000256" key="3">
    <source>
        <dbReference type="ARBA" id="ARBA00022989"/>
    </source>
</evidence>
<feature type="transmembrane region" description="Helical" evidence="5">
    <location>
        <begin position="139"/>
        <end position="161"/>
    </location>
</feature>
<evidence type="ECO:0000256" key="1">
    <source>
        <dbReference type="ARBA" id="ARBA00004141"/>
    </source>
</evidence>
<feature type="domain" description="NnrU" evidence="6">
    <location>
        <begin position="8"/>
        <end position="228"/>
    </location>
</feature>
<sequence length="231" mass="25112">MTGWSEYALALALFVASHFLPRLGGLRERLIGALGRRVYFSLYGLLSIVLLIWVVSAAIRAPYVALWPQLPWTRWVPNIAMPIAMVLATCGIGLRQPFTLGARRGAAFDPAKPGFAAVSRHPLFLALALWAGAHLIPNGALATVILFGSFLGMALVAIPAFDARARRSLEPNEAEAFFARTAILSPAPLLRGDWLRANGRRMAFRAAVGLFLWLALLHLHTLVIGVSPFPV</sequence>
<evidence type="ECO:0000259" key="6">
    <source>
        <dbReference type="Pfam" id="PF07298"/>
    </source>
</evidence>
<feature type="transmembrane region" description="Helical" evidence="5">
    <location>
        <begin position="206"/>
        <end position="229"/>
    </location>
</feature>
<keyword evidence="2 5" id="KW-0812">Transmembrane</keyword>
<evidence type="ECO:0000256" key="4">
    <source>
        <dbReference type="ARBA" id="ARBA00023136"/>
    </source>
</evidence>
<organism evidence="7 8">
    <name type="scientific">Allosediminivita pacifica</name>
    <dbReference type="NCBI Taxonomy" id="1267769"/>
    <lineage>
        <taxon>Bacteria</taxon>
        <taxon>Pseudomonadati</taxon>
        <taxon>Pseudomonadota</taxon>
        <taxon>Alphaproteobacteria</taxon>
        <taxon>Rhodobacterales</taxon>
        <taxon>Paracoccaceae</taxon>
        <taxon>Allosediminivita</taxon>
    </lineage>
</organism>
<feature type="transmembrane region" description="Helical" evidence="5">
    <location>
        <begin position="75"/>
        <end position="94"/>
    </location>
</feature>
<proteinExistence type="predicted"/>
<comment type="caution">
    <text evidence="7">The sequence shown here is derived from an EMBL/GenBank/DDBJ whole genome shotgun (WGS) entry which is preliminary data.</text>
</comment>
<dbReference type="RefSeq" id="WP_107978040.1">
    <property type="nucleotide sequence ID" value="NZ_BMEZ01000008.1"/>
</dbReference>
<protein>
    <submittedName>
        <fullName evidence="7">Putative membrane protein</fullName>
    </submittedName>
</protein>
<keyword evidence="4 5" id="KW-0472">Membrane</keyword>
<gene>
    <name evidence="7" type="ORF">C8N44_12519</name>
</gene>
<evidence type="ECO:0000256" key="2">
    <source>
        <dbReference type="ARBA" id="ARBA00022692"/>
    </source>
</evidence>
<evidence type="ECO:0000313" key="7">
    <source>
        <dbReference type="EMBL" id="PTX42723.1"/>
    </source>
</evidence>
<feature type="transmembrane region" description="Helical" evidence="5">
    <location>
        <begin position="38"/>
        <end position="63"/>
    </location>
</feature>
<evidence type="ECO:0000256" key="5">
    <source>
        <dbReference type="SAM" id="Phobius"/>
    </source>
</evidence>
<dbReference type="EMBL" id="QBKN01000025">
    <property type="protein sequence ID" value="PTX42723.1"/>
    <property type="molecule type" value="Genomic_DNA"/>
</dbReference>
<reference evidence="7 8" key="1">
    <citation type="submission" date="2018-04" db="EMBL/GenBank/DDBJ databases">
        <title>Genomic Encyclopedia of Archaeal and Bacterial Type Strains, Phase II (KMG-II): from individual species to whole genera.</title>
        <authorList>
            <person name="Goeker M."/>
        </authorList>
    </citation>
    <scope>NUCLEOTIDE SEQUENCE [LARGE SCALE GENOMIC DNA]</scope>
    <source>
        <strain evidence="7 8">DSM 29329</strain>
    </source>
</reference>
<dbReference type="GO" id="GO:0016020">
    <property type="term" value="C:membrane"/>
    <property type="evidence" value="ECO:0007669"/>
    <property type="project" value="UniProtKB-SubCell"/>
</dbReference>
<keyword evidence="3 5" id="KW-1133">Transmembrane helix</keyword>
<accession>A0A2T6AFX1</accession>
<comment type="subcellular location">
    <subcellularLocation>
        <location evidence="1">Membrane</location>
        <topology evidence="1">Multi-pass membrane protein</topology>
    </subcellularLocation>
</comment>
<dbReference type="InterPro" id="IPR009915">
    <property type="entry name" value="NnrU_dom"/>
</dbReference>
<dbReference type="AlphaFoldDB" id="A0A2T6AFX1"/>